<dbReference type="InterPro" id="IPR004869">
    <property type="entry name" value="MMPL_dom"/>
</dbReference>
<feature type="transmembrane region" description="Helical" evidence="6">
    <location>
        <begin position="345"/>
        <end position="366"/>
    </location>
</feature>
<feature type="transmembrane region" description="Helical" evidence="6">
    <location>
        <begin position="197"/>
        <end position="217"/>
    </location>
</feature>
<dbReference type="PANTHER" id="PTHR33406:SF13">
    <property type="entry name" value="MEMBRANE PROTEIN YDFJ"/>
    <property type="match status" value="1"/>
</dbReference>
<evidence type="ECO:0000259" key="7">
    <source>
        <dbReference type="PROSITE" id="PS50156"/>
    </source>
</evidence>
<feature type="transmembrane region" description="Helical" evidence="6">
    <location>
        <begin position="268"/>
        <end position="289"/>
    </location>
</feature>
<feature type="transmembrane region" description="Helical" evidence="6">
    <location>
        <begin position="609"/>
        <end position="634"/>
    </location>
</feature>
<name>A0ABM8II49_9FIRM</name>
<proteinExistence type="predicted"/>
<feature type="transmembrane region" description="Helical" evidence="6">
    <location>
        <begin position="646"/>
        <end position="669"/>
    </location>
</feature>
<dbReference type="RefSeq" id="WP_338618002.1">
    <property type="nucleotide sequence ID" value="NZ_AP028127.1"/>
</dbReference>
<feature type="transmembrane region" description="Helical" evidence="6">
    <location>
        <begin position="301"/>
        <end position="324"/>
    </location>
</feature>
<organism evidence="8 9">
    <name type="scientific">Turicibacter faecis</name>
    <dbReference type="NCBI Taxonomy" id="2963365"/>
    <lineage>
        <taxon>Bacteria</taxon>
        <taxon>Bacillati</taxon>
        <taxon>Bacillota</taxon>
        <taxon>Erysipelotrichia</taxon>
        <taxon>Erysipelotrichales</taxon>
        <taxon>Turicibacteraceae</taxon>
        <taxon>Turicibacter</taxon>
    </lineage>
</organism>
<keyword evidence="3 6" id="KW-0812">Transmembrane</keyword>
<gene>
    <name evidence="8" type="ORF">T23_10130</name>
</gene>
<reference evidence="8" key="1">
    <citation type="journal article" date="2024" name="Int. J. Syst. Evol. Microbiol.">
        <title>Turicibacter faecis sp. nov., isolated from faeces of heart failure mouse model.</title>
        <authorList>
            <person name="Imamura Y."/>
            <person name="Motooka D."/>
            <person name="Nakajima Y."/>
            <person name="Ito S."/>
            <person name="Kitakaze M."/>
            <person name="Iida T."/>
            <person name="Nakamura S."/>
        </authorList>
    </citation>
    <scope>NUCLEOTIDE SEQUENCE</scope>
    <source>
        <strain evidence="8">TC023</strain>
    </source>
</reference>
<dbReference type="EMBL" id="AP028127">
    <property type="protein sequence ID" value="BEH90911.1"/>
    <property type="molecule type" value="Genomic_DNA"/>
</dbReference>
<evidence type="ECO:0000256" key="6">
    <source>
        <dbReference type="SAM" id="Phobius"/>
    </source>
</evidence>
<keyword evidence="9" id="KW-1185">Reference proteome</keyword>
<evidence type="ECO:0000256" key="1">
    <source>
        <dbReference type="ARBA" id="ARBA00004651"/>
    </source>
</evidence>
<dbReference type="InterPro" id="IPR050545">
    <property type="entry name" value="Mycobact_MmpL"/>
</dbReference>
<dbReference type="Pfam" id="PF03176">
    <property type="entry name" value="MMPL"/>
    <property type="match status" value="2"/>
</dbReference>
<protein>
    <recommendedName>
        <fullName evidence="7">SSD domain-containing protein</fullName>
    </recommendedName>
</protein>
<accession>A0ABM8II49</accession>
<feature type="transmembrane region" description="Helical" evidence="6">
    <location>
        <begin position="171"/>
        <end position="190"/>
    </location>
</feature>
<feature type="transmembrane region" description="Helical" evidence="6">
    <location>
        <begin position="542"/>
        <end position="562"/>
    </location>
</feature>
<keyword evidence="2" id="KW-1003">Cell membrane</keyword>
<feature type="transmembrane region" description="Helical" evidence="6">
    <location>
        <begin position="229"/>
        <end position="247"/>
    </location>
</feature>
<evidence type="ECO:0000256" key="5">
    <source>
        <dbReference type="ARBA" id="ARBA00023136"/>
    </source>
</evidence>
<comment type="subcellular location">
    <subcellularLocation>
        <location evidence="1">Cell membrane</location>
        <topology evidence="1">Multi-pass membrane protein</topology>
    </subcellularLocation>
</comment>
<feature type="domain" description="SSD" evidence="7">
    <location>
        <begin position="231"/>
        <end position="322"/>
    </location>
</feature>
<keyword evidence="4 6" id="KW-1133">Transmembrane helix</keyword>
<evidence type="ECO:0000256" key="3">
    <source>
        <dbReference type="ARBA" id="ARBA00022692"/>
    </source>
</evidence>
<sequence>MKRFYEKIVQYKKCLVVLFTFSALLCLWVGQRVAVNYDIADYLPSHSPSSRALEVMEEEFEGGIPNARVMISNVTIAEALEYKEKLARVEGVEAVTWLDDAVNILQPLATLDQEQVQTYYQDNTALFTVTIKEDMRIEAVQNLRELIGEDQAMSGSAVSTAISTTATVSEVQLISVFAVLFVLVVLVLTTTSWVEPIIVLVGLGVAIAINKGTNLMFGEISFVTNAAGSILQLAVSLDYSVFLLHRFEECRQTNSDVKSAMVEALGKSTLSILSSGLTTVIGFLALVLMQFRLGPDLGLALAKGVAISLIIVFTFMPALILLVYRQIDRTKHRPFVPKLQSLGKWVSRLSMPLVILFALVIVPSYLASNANDYYYGASHIFNETTQLGADTLAIEKRFGQNDTYVLLLPQGDLATETKLSQALNELPQVKSIISYVDLAGAEIPLSYLDETTRAKLMSENYSRMVLSVNVPYEGEETFSVVETIRHIANQYYPDDYYLAGEGVSTYDLMKTISTDMTKVNLVAILAVFIVLVFSLKSVLLPIFLVLSIETAIWLNLAIPYFSDTPIFYIAYLIISSIQLGATVDYAILMTDRYRENRMQGSKKEAVIQTIMDVTVSILTSGSTLTVVGLLMGYISSNQLLGQLGLFIGRGAIFSLIIVLFVLPGILYLFDHFIIKSNPVFLTEKEGEEVEEALA</sequence>
<feature type="transmembrane region" description="Helical" evidence="6">
    <location>
        <begin position="568"/>
        <end position="588"/>
    </location>
</feature>
<dbReference type="InterPro" id="IPR000731">
    <property type="entry name" value="SSD"/>
</dbReference>
<feature type="transmembrane region" description="Helical" evidence="6">
    <location>
        <begin position="519"/>
        <end position="535"/>
    </location>
</feature>
<evidence type="ECO:0000313" key="9">
    <source>
        <dbReference type="Proteomes" id="UP001432099"/>
    </source>
</evidence>
<dbReference type="PROSITE" id="PS50156">
    <property type="entry name" value="SSD"/>
    <property type="match status" value="1"/>
</dbReference>
<evidence type="ECO:0000256" key="4">
    <source>
        <dbReference type="ARBA" id="ARBA00022989"/>
    </source>
</evidence>
<evidence type="ECO:0000313" key="8">
    <source>
        <dbReference type="EMBL" id="BEH90911.1"/>
    </source>
</evidence>
<keyword evidence="5 6" id="KW-0472">Membrane</keyword>
<dbReference type="Gene3D" id="1.20.1640.10">
    <property type="entry name" value="Multidrug efflux transporter AcrB transmembrane domain"/>
    <property type="match status" value="2"/>
</dbReference>
<dbReference type="PANTHER" id="PTHR33406">
    <property type="entry name" value="MEMBRANE PROTEIN MJ1562-RELATED"/>
    <property type="match status" value="1"/>
</dbReference>
<dbReference type="SUPFAM" id="SSF82866">
    <property type="entry name" value="Multidrug efflux transporter AcrB transmembrane domain"/>
    <property type="match status" value="2"/>
</dbReference>
<dbReference type="Proteomes" id="UP001432099">
    <property type="component" value="Chromosome"/>
</dbReference>
<evidence type="ECO:0000256" key="2">
    <source>
        <dbReference type="ARBA" id="ARBA00022475"/>
    </source>
</evidence>